<sequence length="169" mass="20039">MFTMKKTINIIKNVGSENMKIQVEVDNKIKENEVIIRCSKLSEEVKNIQSMLDDMLSNNKRITFYKGDTEYYLSLEEVLFFDTEENGICAHTINNIYNVKYKLYELEELLPGYFMRVSKSTILNTNHIYSITRSLSSSSKVEFQNTHKQVYVSRYYYKPLKIKLLEKRK</sequence>
<dbReference type="KEGG" id="csb:CLSA_c24720"/>
<dbReference type="Proteomes" id="UP000017118">
    <property type="component" value="Chromosome"/>
</dbReference>
<evidence type="ECO:0000259" key="1">
    <source>
        <dbReference type="PROSITE" id="PS50930"/>
    </source>
</evidence>
<accession>U5MUY8</accession>
<dbReference type="PANTHER" id="PTHR37299:SF4">
    <property type="entry name" value="TRANSCRIPTIONAL REGULATOR"/>
    <property type="match status" value="1"/>
</dbReference>
<dbReference type="AlphaFoldDB" id="U5MUY8"/>
<reference evidence="2 3" key="1">
    <citation type="journal article" date="2013" name="Genome Announc.">
        <title>Complete Genome Sequence of the Solvent Producer Clostridium saccharobutylicum NCP262 (DSM 13864).</title>
        <authorList>
            <person name="Poehlein A."/>
            <person name="Hartwich K."/>
            <person name="Krabben P."/>
            <person name="Ehrenreich A."/>
            <person name="Liebl W."/>
            <person name="Durre P."/>
            <person name="Gottschalk G."/>
            <person name="Daniel R."/>
        </authorList>
    </citation>
    <scope>NUCLEOTIDE SEQUENCE [LARGE SCALE GENOMIC DNA]</scope>
    <source>
        <strain evidence="2">DSM 13864</strain>
    </source>
</reference>
<proteinExistence type="predicted"/>
<dbReference type="Gene3D" id="2.40.50.1020">
    <property type="entry name" value="LytTr DNA-binding domain"/>
    <property type="match status" value="1"/>
</dbReference>
<dbReference type="GO" id="GO:0003677">
    <property type="term" value="F:DNA binding"/>
    <property type="evidence" value="ECO:0007669"/>
    <property type="project" value="InterPro"/>
</dbReference>
<dbReference type="GO" id="GO:0000156">
    <property type="term" value="F:phosphorelay response regulator activity"/>
    <property type="evidence" value="ECO:0007669"/>
    <property type="project" value="InterPro"/>
</dbReference>
<dbReference type="HOGENOM" id="CLU_106729_1_0_9"/>
<dbReference type="PROSITE" id="PS50930">
    <property type="entry name" value="HTH_LYTTR"/>
    <property type="match status" value="1"/>
</dbReference>
<keyword evidence="3" id="KW-1185">Reference proteome</keyword>
<dbReference type="EMBL" id="CP006721">
    <property type="protein sequence ID" value="AGX43446.1"/>
    <property type="molecule type" value="Genomic_DNA"/>
</dbReference>
<evidence type="ECO:0000313" key="3">
    <source>
        <dbReference type="Proteomes" id="UP000017118"/>
    </source>
</evidence>
<dbReference type="SMART" id="SM00850">
    <property type="entry name" value="LytTR"/>
    <property type="match status" value="1"/>
</dbReference>
<name>U5MUY8_CLOSA</name>
<dbReference type="PATRIC" id="fig|1345695.3.peg.2447"/>
<evidence type="ECO:0000313" key="2">
    <source>
        <dbReference type="EMBL" id="AGX43446.1"/>
    </source>
</evidence>
<organism evidence="2 3">
    <name type="scientific">Clostridium saccharobutylicum DSM 13864</name>
    <dbReference type="NCBI Taxonomy" id="1345695"/>
    <lineage>
        <taxon>Bacteria</taxon>
        <taxon>Bacillati</taxon>
        <taxon>Bacillota</taxon>
        <taxon>Clostridia</taxon>
        <taxon>Eubacteriales</taxon>
        <taxon>Clostridiaceae</taxon>
        <taxon>Clostridium</taxon>
    </lineage>
</organism>
<dbReference type="InterPro" id="IPR046947">
    <property type="entry name" value="LytR-like"/>
</dbReference>
<protein>
    <submittedName>
        <fullName evidence="2">Response regulator of the LytR/AlgR family</fullName>
    </submittedName>
</protein>
<dbReference type="PANTHER" id="PTHR37299">
    <property type="entry name" value="TRANSCRIPTIONAL REGULATOR-RELATED"/>
    <property type="match status" value="1"/>
</dbReference>
<dbReference type="eggNOG" id="COG3279">
    <property type="taxonomic scope" value="Bacteria"/>
</dbReference>
<gene>
    <name evidence="2" type="ORF">CLSA_c24720</name>
</gene>
<dbReference type="Pfam" id="PF04397">
    <property type="entry name" value="LytTR"/>
    <property type="match status" value="1"/>
</dbReference>
<feature type="domain" description="HTH LytTR-type" evidence="1">
    <location>
        <begin position="62"/>
        <end position="166"/>
    </location>
</feature>
<dbReference type="InterPro" id="IPR007492">
    <property type="entry name" value="LytTR_DNA-bd_dom"/>
</dbReference>